<keyword evidence="7" id="KW-1185">Reference proteome</keyword>
<evidence type="ECO:0000256" key="3">
    <source>
        <dbReference type="SAM" id="MobiDB-lite"/>
    </source>
</evidence>
<evidence type="ECO:0000313" key="6">
    <source>
        <dbReference type="EMBL" id="KAK6538907.1"/>
    </source>
</evidence>
<dbReference type="PANTHER" id="PTHR15565:SF0">
    <property type="entry name" value="PROTEIN AATF"/>
    <property type="match status" value="1"/>
</dbReference>
<dbReference type="EMBL" id="JAVHJO010000007">
    <property type="protein sequence ID" value="KAK6538907.1"/>
    <property type="molecule type" value="Genomic_DNA"/>
</dbReference>
<evidence type="ECO:0000256" key="1">
    <source>
        <dbReference type="ARBA" id="ARBA00008966"/>
    </source>
</evidence>
<dbReference type="GO" id="GO:0005730">
    <property type="term" value="C:nucleolus"/>
    <property type="evidence" value="ECO:0007669"/>
    <property type="project" value="TreeGrafter"/>
</dbReference>
<comment type="caution">
    <text evidence="6">The sequence shown here is derived from an EMBL/GenBank/DDBJ whole genome shotgun (WGS) entry which is preliminary data.</text>
</comment>
<sequence>MPSRSLSLAEQIAQLSNPAPEEFDPESVQDPYASDGDNGSDAGSEVDENVGREHYVEVGKSKLRQNEDVHLHPKYNGATISRDDIYGDNDEEGSGSDDVDDSDEDEDIESEDDEEEEDSEDGGVKLSGSPFANGRSIAKSKKSKHVESEESDVNLDDMRSDEDMDDGDGDEDMEDDDDEDEDEDMDDEDDEDEADEKSRRDELRSLMAQEQKNIVTNLSQAAKADAEKGLAVRGQRAFFDECLKSRMQIKNALISVNSLPTEPLDSTDDTVRAAEDAAIALWNTISQLRYDLVKSREGSEGKKQSTKRKHEDISKDTSLIDIWKTMKKAEGDSAVYRSSTLEKWSAKVQATTNVISTAKKLNQSTVVQTVSSQLREHLVDVSGEVAKSRVPQESAPVQKAQKLDEDTSIYDDTDFYKRLLLVLLEQRGNSATNGGVIQLAPADLQELKVKKKRSNVDTKASKGRKLRYHVHEKLQNFMMPDDTLEWHDKQIEEFFSSLMGQKRRVLDEQSSDEDDEMVPVAQLFRKAAVS</sequence>
<proteinExistence type="inferred from homology"/>
<feature type="region of interest" description="Disordered" evidence="3">
    <location>
        <begin position="1"/>
        <end position="206"/>
    </location>
</feature>
<evidence type="ECO:0000259" key="5">
    <source>
        <dbReference type="Pfam" id="PF13339"/>
    </source>
</evidence>
<protein>
    <recommendedName>
        <fullName evidence="2">Protein BFR2</fullName>
    </recommendedName>
</protein>
<name>A0AAV9XA01_9PEZI</name>
<feature type="compositionally biased region" description="Basic and acidic residues" evidence="3">
    <location>
        <begin position="49"/>
        <end position="71"/>
    </location>
</feature>
<accession>A0AAV9XA01</accession>
<dbReference type="AlphaFoldDB" id="A0AAV9XA01"/>
<evidence type="ECO:0000259" key="4">
    <source>
        <dbReference type="Pfam" id="PF08164"/>
    </source>
</evidence>
<evidence type="ECO:0000313" key="7">
    <source>
        <dbReference type="Proteomes" id="UP001365542"/>
    </source>
</evidence>
<feature type="compositionally biased region" description="Acidic residues" evidence="3">
    <location>
        <begin position="86"/>
        <end position="121"/>
    </location>
</feature>
<feature type="domain" description="AATF leucine zipper-containing" evidence="5">
    <location>
        <begin position="225"/>
        <end position="347"/>
    </location>
</feature>
<dbReference type="PANTHER" id="PTHR15565">
    <property type="entry name" value="AATF PROTEIN APOPTOSIS ANTAGONIZING TRANSCRIPTION FACTOR"/>
    <property type="match status" value="1"/>
</dbReference>
<organism evidence="6 7">
    <name type="scientific">Orbilia ellipsospora</name>
    <dbReference type="NCBI Taxonomy" id="2528407"/>
    <lineage>
        <taxon>Eukaryota</taxon>
        <taxon>Fungi</taxon>
        <taxon>Dikarya</taxon>
        <taxon>Ascomycota</taxon>
        <taxon>Pezizomycotina</taxon>
        <taxon>Orbiliomycetes</taxon>
        <taxon>Orbiliales</taxon>
        <taxon>Orbiliaceae</taxon>
        <taxon>Orbilia</taxon>
    </lineage>
</organism>
<dbReference type="InterPro" id="IPR025160">
    <property type="entry name" value="AATF"/>
</dbReference>
<reference evidence="6 7" key="1">
    <citation type="submission" date="2019-10" db="EMBL/GenBank/DDBJ databases">
        <authorList>
            <person name="Palmer J.M."/>
        </authorList>
    </citation>
    <scope>NUCLEOTIDE SEQUENCE [LARGE SCALE GENOMIC DNA]</scope>
    <source>
        <strain evidence="6 7">TWF694</strain>
    </source>
</reference>
<evidence type="ECO:0000256" key="2">
    <source>
        <dbReference type="ARBA" id="ARBA00013850"/>
    </source>
</evidence>
<dbReference type="InterPro" id="IPR039223">
    <property type="entry name" value="AATF/Bfr2"/>
</dbReference>
<dbReference type="Proteomes" id="UP001365542">
    <property type="component" value="Unassembled WGS sequence"/>
</dbReference>
<dbReference type="GO" id="GO:0000462">
    <property type="term" value="P:maturation of SSU-rRNA from tricistronic rRNA transcript (SSU-rRNA, 5.8S rRNA, LSU-rRNA)"/>
    <property type="evidence" value="ECO:0007669"/>
    <property type="project" value="TreeGrafter"/>
</dbReference>
<dbReference type="Pfam" id="PF13339">
    <property type="entry name" value="AATF-Che1"/>
    <property type="match status" value="1"/>
</dbReference>
<gene>
    <name evidence="6" type="primary">BFR2</name>
    <name evidence="6" type="ORF">TWF694_010464</name>
</gene>
<feature type="domain" description="Apoptosis-antagonizing transcription factor C-terminal" evidence="4">
    <location>
        <begin position="416"/>
        <end position="499"/>
    </location>
</feature>
<dbReference type="Pfam" id="PF08164">
    <property type="entry name" value="TRAUB"/>
    <property type="match status" value="1"/>
</dbReference>
<comment type="similarity">
    <text evidence="1">Belongs to the AATF family.</text>
</comment>
<feature type="compositionally biased region" description="Acidic residues" evidence="3">
    <location>
        <begin position="149"/>
        <end position="195"/>
    </location>
</feature>
<feature type="compositionally biased region" description="Polar residues" evidence="3">
    <location>
        <begin position="1"/>
        <end position="17"/>
    </location>
</feature>
<dbReference type="InterPro" id="IPR012617">
    <property type="entry name" value="AATF_C"/>
</dbReference>